<dbReference type="PROSITE" id="PS51000">
    <property type="entry name" value="HTH_DEOR_2"/>
    <property type="match status" value="1"/>
</dbReference>
<dbReference type="AlphaFoldDB" id="A0A428VXV9"/>
<dbReference type="SUPFAM" id="SSF46785">
    <property type="entry name" value="Winged helix' DNA-binding domain"/>
    <property type="match status" value="1"/>
</dbReference>
<dbReference type="RefSeq" id="WP_043791565.1">
    <property type="nucleotide sequence ID" value="NZ_QHHU01000100.1"/>
</dbReference>
<dbReference type="InterPro" id="IPR037171">
    <property type="entry name" value="NagB/RpiA_transferase-like"/>
</dbReference>
<dbReference type="InterPro" id="IPR001034">
    <property type="entry name" value="DeoR_HTH"/>
</dbReference>
<proteinExistence type="predicted"/>
<dbReference type="PANTHER" id="PTHR30363:SF4">
    <property type="entry name" value="GLYCEROL-3-PHOSPHATE REGULON REPRESSOR"/>
    <property type="match status" value="1"/>
</dbReference>
<dbReference type="Gene3D" id="1.10.10.10">
    <property type="entry name" value="Winged helix-like DNA-binding domain superfamily/Winged helix DNA-binding domain"/>
    <property type="match status" value="1"/>
</dbReference>
<comment type="function">
    <text evidence="5">Repressor of the lactose catabolism operon. Galactose-6-phosphate is the inducer.</text>
</comment>
<sequence>MDGEQRRRTIAHWVREHGGLTVLEFAEQHGVSPEAVRSDLAALEHQGTLRRVPDGAVPVVPVQPAARAPSTAPGRCRMHAEKERIARAAVGEVPDGGSILLDAGSTVAQLAGLLPAGRDLTIVTQSLAVAVALSDRPDLDLMLIGGRVRGCSLALVDSWALRTLAGTRVDVAFLGADGVSVRHGMTVRDGAAAMVKRAAMVAAQRTVLLADHTKLDQDRLASFGSLAEVDILITDDGADPERVGAITAAGPRVVVV</sequence>
<dbReference type="Gene3D" id="3.40.50.1360">
    <property type="match status" value="1"/>
</dbReference>
<evidence type="ECO:0000256" key="5">
    <source>
        <dbReference type="ARBA" id="ARBA00024937"/>
    </source>
</evidence>
<name>A0A428VXV9_AMYBA</name>
<gene>
    <name evidence="7" type="ORF">DMA12_43340</name>
</gene>
<dbReference type="Pfam" id="PF08220">
    <property type="entry name" value="HTH_DeoR"/>
    <property type="match status" value="1"/>
</dbReference>
<reference evidence="7 8" key="1">
    <citation type="submission" date="2018-05" db="EMBL/GenBank/DDBJ databases">
        <title>Evolution of GPA BGCs.</title>
        <authorList>
            <person name="Waglechner N."/>
            <person name="Wright G.D."/>
        </authorList>
    </citation>
    <scope>NUCLEOTIDE SEQUENCE [LARGE SCALE GENOMIC DNA]</scope>
    <source>
        <strain evidence="7 8">DSM 5908</strain>
    </source>
</reference>
<dbReference type="SUPFAM" id="SSF100950">
    <property type="entry name" value="NagB/RpiA/CoA transferase-like"/>
    <property type="match status" value="1"/>
</dbReference>
<keyword evidence="8" id="KW-1185">Reference proteome</keyword>
<evidence type="ECO:0000256" key="2">
    <source>
        <dbReference type="ARBA" id="ARBA00022491"/>
    </source>
</evidence>
<dbReference type="SMART" id="SM01134">
    <property type="entry name" value="DeoRC"/>
    <property type="match status" value="1"/>
</dbReference>
<protein>
    <recommendedName>
        <fullName evidence="1">Lactose phosphotransferase system repressor</fullName>
    </recommendedName>
</protein>
<evidence type="ECO:0000313" key="8">
    <source>
        <dbReference type="Proteomes" id="UP000286716"/>
    </source>
</evidence>
<organism evidence="7 8">
    <name type="scientific">Amycolatopsis balhimycina DSM 5908</name>
    <dbReference type="NCBI Taxonomy" id="1081091"/>
    <lineage>
        <taxon>Bacteria</taxon>
        <taxon>Bacillati</taxon>
        <taxon>Actinomycetota</taxon>
        <taxon>Actinomycetes</taxon>
        <taxon>Pseudonocardiales</taxon>
        <taxon>Pseudonocardiaceae</taxon>
        <taxon>Amycolatopsis</taxon>
    </lineage>
</organism>
<evidence type="ECO:0000259" key="6">
    <source>
        <dbReference type="PROSITE" id="PS51000"/>
    </source>
</evidence>
<dbReference type="InterPro" id="IPR050313">
    <property type="entry name" value="Carb_Metab_HTH_regulators"/>
</dbReference>
<evidence type="ECO:0000256" key="1">
    <source>
        <dbReference type="ARBA" id="ARBA00021390"/>
    </source>
</evidence>
<evidence type="ECO:0000313" key="7">
    <source>
        <dbReference type="EMBL" id="RSM35693.1"/>
    </source>
</evidence>
<feature type="domain" description="HTH deoR-type" evidence="6">
    <location>
        <begin position="3"/>
        <end position="58"/>
    </location>
</feature>
<accession>A0A428VXV9</accession>
<evidence type="ECO:0000256" key="4">
    <source>
        <dbReference type="ARBA" id="ARBA00023163"/>
    </source>
</evidence>
<dbReference type="InterPro" id="IPR014036">
    <property type="entry name" value="DeoR-like_C"/>
</dbReference>
<keyword evidence="2" id="KW-0678">Repressor</keyword>
<dbReference type="InterPro" id="IPR036388">
    <property type="entry name" value="WH-like_DNA-bd_sf"/>
</dbReference>
<dbReference type="EMBL" id="QHHU01000100">
    <property type="protein sequence ID" value="RSM35693.1"/>
    <property type="molecule type" value="Genomic_DNA"/>
</dbReference>
<dbReference type="Pfam" id="PF00455">
    <property type="entry name" value="DeoRC"/>
    <property type="match status" value="1"/>
</dbReference>
<dbReference type="InterPro" id="IPR036390">
    <property type="entry name" value="WH_DNA-bd_sf"/>
</dbReference>
<keyword evidence="4" id="KW-0804">Transcription</keyword>
<dbReference type="OrthoDB" id="7688673at2"/>
<keyword evidence="3" id="KW-0805">Transcription regulation</keyword>
<comment type="caution">
    <text evidence="7">The sequence shown here is derived from an EMBL/GenBank/DDBJ whole genome shotgun (WGS) entry which is preliminary data.</text>
</comment>
<dbReference type="Proteomes" id="UP000286716">
    <property type="component" value="Unassembled WGS sequence"/>
</dbReference>
<dbReference type="SMART" id="SM00420">
    <property type="entry name" value="HTH_DEOR"/>
    <property type="match status" value="1"/>
</dbReference>
<dbReference type="GO" id="GO:0003700">
    <property type="term" value="F:DNA-binding transcription factor activity"/>
    <property type="evidence" value="ECO:0007669"/>
    <property type="project" value="InterPro"/>
</dbReference>
<evidence type="ECO:0000256" key="3">
    <source>
        <dbReference type="ARBA" id="ARBA00023015"/>
    </source>
</evidence>
<dbReference type="PANTHER" id="PTHR30363">
    <property type="entry name" value="HTH-TYPE TRANSCRIPTIONAL REGULATOR SRLR-RELATED"/>
    <property type="match status" value="1"/>
</dbReference>